<evidence type="ECO:0000256" key="8">
    <source>
        <dbReference type="SAM" id="MobiDB-lite"/>
    </source>
</evidence>
<feature type="region of interest" description="Disordered" evidence="8">
    <location>
        <begin position="1"/>
        <end position="36"/>
    </location>
</feature>
<dbReference type="PROSITE" id="PS50158">
    <property type="entry name" value="ZF_CCHC"/>
    <property type="match status" value="1"/>
</dbReference>
<evidence type="ECO:0000256" key="3">
    <source>
        <dbReference type="ARBA" id="ARBA00022722"/>
    </source>
</evidence>
<dbReference type="AlphaFoldDB" id="A0A5A7TLN6"/>
<proteinExistence type="predicted"/>
<dbReference type="Gene3D" id="3.10.10.10">
    <property type="entry name" value="HIV Type 1 Reverse Transcriptase, subunit A, domain 1"/>
    <property type="match status" value="1"/>
</dbReference>
<dbReference type="FunFam" id="3.10.20.370:FF:000001">
    <property type="entry name" value="Retrovirus-related Pol polyprotein from transposon 17.6-like protein"/>
    <property type="match status" value="1"/>
</dbReference>
<keyword evidence="4" id="KW-0255">Endonuclease</keyword>
<gene>
    <name evidence="10" type="ORF">E6C27_scaffold246G00410</name>
</gene>
<evidence type="ECO:0000313" key="10">
    <source>
        <dbReference type="EMBL" id="KAA0042491.1"/>
    </source>
</evidence>
<dbReference type="GO" id="GO:0004519">
    <property type="term" value="F:endonuclease activity"/>
    <property type="evidence" value="ECO:0007669"/>
    <property type="project" value="UniProtKB-KW"/>
</dbReference>
<name>A0A5A7TLN6_CUCMM</name>
<dbReference type="SUPFAM" id="SSF56672">
    <property type="entry name" value="DNA/RNA polymerases"/>
    <property type="match status" value="1"/>
</dbReference>
<dbReference type="CDD" id="cd01647">
    <property type="entry name" value="RT_LTR"/>
    <property type="match status" value="1"/>
</dbReference>
<keyword evidence="1" id="KW-0808">Transferase</keyword>
<dbReference type="InterPro" id="IPR053134">
    <property type="entry name" value="RNA-dir_DNA_polymerase"/>
</dbReference>
<evidence type="ECO:0000256" key="6">
    <source>
        <dbReference type="ARBA" id="ARBA00022918"/>
    </source>
</evidence>
<evidence type="ECO:0000256" key="2">
    <source>
        <dbReference type="ARBA" id="ARBA00022695"/>
    </source>
</evidence>
<dbReference type="Gene3D" id="3.30.70.270">
    <property type="match status" value="1"/>
</dbReference>
<dbReference type="InterPro" id="IPR001878">
    <property type="entry name" value="Znf_CCHC"/>
</dbReference>
<keyword evidence="6 10" id="KW-0695">RNA-directed DNA polymerase</keyword>
<evidence type="ECO:0000256" key="5">
    <source>
        <dbReference type="ARBA" id="ARBA00022801"/>
    </source>
</evidence>
<feature type="domain" description="CCHC-type" evidence="9">
    <location>
        <begin position="162"/>
        <end position="177"/>
    </location>
</feature>
<evidence type="ECO:0000256" key="1">
    <source>
        <dbReference type="ARBA" id="ARBA00022679"/>
    </source>
</evidence>
<dbReference type="PANTHER" id="PTHR24559:SF444">
    <property type="entry name" value="REVERSE TRANSCRIPTASE DOMAIN-CONTAINING PROTEIN"/>
    <property type="match status" value="1"/>
</dbReference>
<sequence length="775" mass="87683">MANTVLRHLSGKMPPRRGACRGGGRGRGAGRMQPKKQPVVQAANLTASVTQAELAAMEQRYQDMLRDALAPFHTVVRIDKFVNDFRLDLQGFVQVFRPTTHVDALCLAVDMSLHERADLSKAVGVGQPQELAAAGKTLRELPACRSCGRSHGGHCLVGSGVCYKCKRLGHITDFCPKKLLGTTSNQISTFQQERMFAITHLEAEQAVVTMDIKELEVSLSSESVVREYLDVFFDELLGLPPPKEIDFTIEFELDTVPMSRASYRMASAELKELKKKDRLMRLCVGYRELNKVIVKNHYPLPRIDDLFNQLQGATIFSKIELRLDYHQLRIRDNDIPRTTFRSRYGHYEFIVMSFGLTNAHATEAEREEDLHEVLETLRANKLYVKFSKLPYGSGSFVIYSDASKKGLGCVLMQQGKVVAYASRQLKSHEQNYLTHDLEFTVVVFALKLWRHYLYVEKCCLEEAGQDEEFSISPDGGFMFERRLCVPVDKLKPFRTLEVVCVYHTSAIAFTFPRSSVCWGEVGEQRMLGPKLVQTTNAAIQKIRACMLTVWNSYLYEMCSLSTYVTYTFFFHSFVSMASSLRNPKHLCMKDELKCIVAKNDVFNSWIRMHPAAKGLLNKFFPHYDELSYVFRKVCMTGASTETFADIESNVPGESEGVETEDGLSMEFLTMCSPRMNMSLEDVMVTQPGRSTNCRLGFNESKRKRGRQTIETVEVGGRLCATESHCTVAGYPLAQCSGQYAMYDGNDTEAHHHESLLGSTDEMKLTYCNIILRDNP</sequence>
<evidence type="ECO:0000256" key="7">
    <source>
        <dbReference type="PROSITE-ProRule" id="PRU00047"/>
    </source>
</evidence>
<dbReference type="PANTHER" id="PTHR24559">
    <property type="entry name" value="TRANSPOSON TY3-I GAG-POL POLYPROTEIN"/>
    <property type="match status" value="1"/>
</dbReference>
<keyword evidence="2" id="KW-0548">Nucleotidyltransferase</keyword>
<comment type="caution">
    <text evidence="10">The sequence shown here is derived from an EMBL/GenBank/DDBJ whole genome shotgun (WGS) entry which is preliminary data.</text>
</comment>
<dbReference type="InterPro" id="IPR041373">
    <property type="entry name" value="RT_RNaseH"/>
</dbReference>
<keyword evidence="7" id="KW-0862">Zinc</keyword>
<dbReference type="InterPro" id="IPR043128">
    <property type="entry name" value="Rev_trsase/Diguanyl_cyclase"/>
</dbReference>
<dbReference type="GO" id="GO:0003676">
    <property type="term" value="F:nucleic acid binding"/>
    <property type="evidence" value="ECO:0007669"/>
    <property type="project" value="InterPro"/>
</dbReference>
<dbReference type="GO" id="GO:0003964">
    <property type="term" value="F:RNA-directed DNA polymerase activity"/>
    <property type="evidence" value="ECO:0007669"/>
    <property type="project" value="UniProtKB-KW"/>
</dbReference>
<dbReference type="EMBL" id="SSTE01015965">
    <property type="protein sequence ID" value="KAA0042491.1"/>
    <property type="molecule type" value="Genomic_DNA"/>
</dbReference>
<keyword evidence="3" id="KW-0540">Nuclease</keyword>
<dbReference type="InterPro" id="IPR043502">
    <property type="entry name" value="DNA/RNA_pol_sf"/>
</dbReference>
<organism evidence="10 11">
    <name type="scientific">Cucumis melo var. makuwa</name>
    <name type="common">Oriental melon</name>
    <dbReference type="NCBI Taxonomy" id="1194695"/>
    <lineage>
        <taxon>Eukaryota</taxon>
        <taxon>Viridiplantae</taxon>
        <taxon>Streptophyta</taxon>
        <taxon>Embryophyta</taxon>
        <taxon>Tracheophyta</taxon>
        <taxon>Spermatophyta</taxon>
        <taxon>Magnoliopsida</taxon>
        <taxon>eudicotyledons</taxon>
        <taxon>Gunneridae</taxon>
        <taxon>Pentapetalae</taxon>
        <taxon>rosids</taxon>
        <taxon>fabids</taxon>
        <taxon>Cucurbitales</taxon>
        <taxon>Cucurbitaceae</taxon>
        <taxon>Benincaseae</taxon>
        <taxon>Cucumis</taxon>
    </lineage>
</organism>
<dbReference type="GO" id="GO:0008270">
    <property type="term" value="F:zinc ion binding"/>
    <property type="evidence" value="ECO:0007669"/>
    <property type="project" value="UniProtKB-KW"/>
</dbReference>
<evidence type="ECO:0000313" key="11">
    <source>
        <dbReference type="Proteomes" id="UP000321393"/>
    </source>
</evidence>
<dbReference type="OrthoDB" id="1748457at2759"/>
<reference evidence="10 11" key="1">
    <citation type="submission" date="2019-08" db="EMBL/GenBank/DDBJ databases">
        <title>Draft genome sequences of two oriental melons (Cucumis melo L. var makuwa).</title>
        <authorList>
            <person name="Kwon S.-Y."/>
        </authorList>
    </citation>
    <scope>NUCLEOTIDE SEQUENCE [LARGE SCALE GENOMIC DNA]</scope>
    <source>
        <strain evidence="11">cv. SW 3</strain>
        <tissue evidence="10">Leaf</tissue>
    </source>
</reference>
<accession>A0A5A7TLN6</accession>
<evidence type="ECO:0000256" key="4">
    <source>
        <dbReference type="ARBA" id="ARBA00022759"/>
    </source>
</evidence>
<evidence type="ECO:0000259" key="9">
    <source>
        <dbReference type="PROSITE" id="PS50158"/>
    </source>
</evidence>
<keyword evidence="7" id="KW-0479">Metal-binding</keyword>
<keyword evidence="7" id="KW-0863">Zinc-finger</keyword>
<dbReference type="Proteomes" id="UP000321393">
    <property type="component" value="Unassembled WGS sequence"/>
</dbReference>
<feature type="compositionally biased region" description="Gly residues" evidence="8">
    <location>
        <begin position="20"/>
        <end position="29"/>
    </location>
</feature>
<dbReference type="Pfam" id="PF17917">
    <property type="entry name" value="RT_RNaseH"/>
    <property type="match status" value="1"/>
</dbReference>
<dbReference type="GO" id="GO:0016787">
    <property type="term" value="F:hydrolase activity"/>
    <property type="evidence" value="ECO:0007669"/>
    <property type="project" value="UniProtKB-KW"/>
</dbReference>
<keyword evidence="5" id="KW-0378">Hydrolase</keyword>
<protein>
    <submittedName>
        <fullName evidence="10">RNA-directed DNA polymerase-like protein</fullName>
    </submittedName>
</protein>